<comment type="caution">
    <text evidence="1">The sequence shown here is derived from an EMBL/GenBank/DDBJ whole genome shotgun (WGS) entry which is preliminary data.</text>
</comment>
<organism evidence="1 2">
    <name type="scientific">Pseudochrobactrum saccharolyticum</name>
    <dbReference type="NCBI Taxonomy" id="354352"/>
    <lineage>
        <taxon>Bacteria</taxon>
        <taxon>Pseudomonadati</taxon>
        <taxon>Pseudomonadota</taxon>
        <taxon>Alphaproteobacteria</taxon>
        <taxon>Hyphomicrobiales</taxon>
        <taxon>Brucellaceae</taxon>
        <taxon>Pseudochrobactrum</taxon>
    </lineage>
</organism>
<evidence type="ECO:0000313" key="2">
    <source>
        <dbReference type="Proteomes" id="UP000531231"/>
    </source>
</evidence>
<dbReference type="EMBL" id="JACHIL010000003">
    <property type="protein sequence ID" value="MBB5091581.1"/>
    <property type="molecule type" value="Genomic_DNA"/>
</dbReference>
<dbReference type="RefSeq" id="WP_151159604.1">
    <property type="nucleotide sequence ID" value="NZ_JACHIL010000003.1"/>
</dbReference>
<name>A0A7W8AJL7_9HYPH</name>
<accession>A0A7W8AJL7</accession>
<evidence type="ECO:0008006" key="3">
    <source>
        <dbReference type="Google" id="ProtNLM"/>
    </source>
</evidence>
<protein>
    <recommendedName>
        <fullName evidence="3">MarR family transcriptional regulator</fullName>
    </recommendedName>
</protein>
<reference evidence="1 2" key="1">
    <citation type="submission" date="2020-08" db="EMBL/GenBank/DDBJ databases">
        <title>Genomic Encyclopedia of Type Strains, Phase IV (KMG-IV): sequencing the most valuable type-strain genomes for metagenomic binning, comparative biology and taxonomic classification.</title>
        <authorList>
            <person name="Goeker M."/>
        </authorList>
    </citation>
    <scope>NUCLEOTIDE SEQUENCE [LARGE SCALE GENOMIC DNA]</scope>
    <source>
        <strain evidence="1 2">DSM 25620</strain>
    </source>
</reference>
<evidence type="ECO:0000313" key="1">
    <source>
        <dbReference type="EMBL" id="MBB5091581.1"/>
    </source>
</evidence>
<gene>
    <name evidence="1" type="ORF">HNQ68_002122</name>
</gene>
<sequence>MAALSPYVRDQFTEGECAVLYIVAADIREHGSCRCTNKQIGDRAGMKLTLTRSALRKARQLGLLNIQYREQWRGKNLANIVTMACERWKE</sequence>
<proteinExistence type="predicted"/>
<dbReference type="AlphaFoldDB" id="A0A7W8AJL7"/>
<dbReference type="Proteomes" id="UP000531231">
    <property type="component" value="Unassembled WGS sequence"/>
</dbReference>
<keyword evidence="2" id="KW-1185">Reference proteome</keyword>